<evidence type="ECO:0000313" key="7">
    <source>
        <dbReference type="EMBL" id="HEN27800.1"/>
    </source>
</evidence>
<evidence type="ECO:0008006" key="9">
    <source>
        <dbReference type="Google" id="ProtNLM"/>
    </source>
</evidence>
<dbReference type="PANTHER" id="PTHR30474:SF1">
    <property type="entry name" value="PEPTIDOGLYCAN GLYCOSYLTRANSFERASE MRDB"/>
    <property type="match status" value="1"/>
</dbReference>
<proteinExistence type="predicted"/>
<dbReference type="InterPro" id="IPR001182">
    <property type="entry name" value="FtsW/RodA"/>
</dbReference>
<sequence>MRGGCWVKRNSILIISALFLTAIGLLELYFINKSYFFSQLSKALIFTVSLFTIFLFIRKEHILNYGHWIYYFSLILLVIVLIGGKGRVNRWINLGFMQLQPSEIAKLGLILILSKILSNTQKPLKSRLIKALGYTLIPFILVMLQPDLGTALTFLFIAFLMSWISGIDPFITRLIILTPITMIASAHLLSTTILYLTLLIFLLISKEALYKKVLTISFLTAVSLSTPFVWQKVLKPYQRYRLTAFLNPEKSKSREGWQIYQAKIALGSGGIFGKGPGKGTQKGLAFLPAAHTDFMFSSIGEEFGFAGLIIIIATFMAFLSFLLRKIELEEGQEKLILTGVFAFFFFHFSVNVLSNLSLLPVVGIPLPFITYGGSHLLTEITTIFLVLKLED</sequence>
<feature type="transmembrane region" description="Helical" evidence="6">
    <location>
        <begin position="132"/>
        <end position="164"/>
    </location>
</feature>
<feature type="transmembrane region" description="Helical" evidence="6">
    <location>
        <begin position="335"/>
        <end position="356"/>
    </location>
</feature>
<gene>
    <name evidence="7" type="ORF">ENQ77_03905</name>
    <name evidence="8" type="ORF">ENU66_05900</name>
</gene>
<dbReference type="EMBL" id="DTDJ01000036">
    <property type="protein sequence ID" value="HGL17839.1"/>
    <property type="molecule type" value="Genomic_DNA"/>
</dbReference>
<reference evidence="7" key="1">
    <citation type="journal article" date="2020" name="mSystems">
        <title>Genome- and Community-Level Interaction Insights into Carbon Utilization and Element Cycling Functions of Hydrothermarchaeota in Hydrothermal Sediment.</title>
        <authorList>
            <person name="Zhou Z."/>
            <person name="Liu Y."/>
            <person name="Xu W."/>
            <person name="Pan J."/>
            <person name="Luo Z.H."/>
            <person name="Li M."/>
        </authorList>
    </citation>
    <scope>NUCLEOTIDE SEQUENCE [LARGE SCALE GENOMIC DNA]</scope>
    <source>
        <strain evidence="7">SpSt-34</strain>
        <strain evidence="8">SpSt-69</strain>
    </source>
</reference>
<feature type="transmembrane region" description="Helical" evidence="6">
    <location>
        <begin position="37"/>
        <end position="56"/>
    </location>
</feature>
<evidence type="ECO:0000256" key="5">
    <source>
        <dbReference type="ARBA" id="ARBA00023136"/>
    </source>
</evidence>
<organism evidence="7">
    <name type="scientific">candidate division WOR-3 bacterium</name>
    <dbReference type="NCBI Taxonomy" id="2052148"/>
    <lineage>
        <taxon>Bacteria</taxon>
        <taxon>Bacteria division WOR-3</taxon>
    </lineage>
</organism>
<dbReference type="GO" id="GO:0015648">
    <property type="term" value="F:lipid-linked peptidoglycan transporter activity"/>
    <property type="evidence" value="ECO:0007669"/>
    <property type="project" value="TreeGrafter"/>
</dbReference>
<evidence type="ECO:0000256" key="1">
    <source>
        <dbReference type="ARBA" id="ARBA00004141"/>
    </source>
</evidence>
<keyword evidence="2 6" id="KW-0812">Transmembrane</keyword>
<keyword evidence="4 6" id="KW-1133">Transmembrane helix</keyword>
<feature type="transmembrane region" description="Helical" evidence="6">
    <location>
        <begin position="104"/>
        <end position="120"/>
    </location>
</feature>
<evidence type="ECO:0000313" key="8">
    <source>
        <dbReference type="EMBL" id="HGL17839.1"/>
    </source>
</evidence>
<feature type="transmembrane region" description="Helical" evidence="6">
    <location>
        <begin position="213"/>
        <end position="230"/>
    </location>
</feature>
<evidence type="ECO:0000256" key="3">
    <source>
        <dbReference type="ARBA" id="ARBA00022960"/>
    </source>
</evidence>
<dbReference type="PANTHER" id="PTHR30474">
    <property type="entry name" value="CELL CYCLE PROTEIN"/>
    <property type="match status" value="1"/>
</dbReference>
<accession>A0A7C2K3Q6</accession>
<dbReference type="GO" id="GO:0005886">
    <property type="term" value="C:plasma membrane"/>
    <property type="evidence" value="ECO:0007669"/>
    <property type="project" value="TreeGrafter"/>
</dbReference>
<keyword evidence="3" id="KW-0133">Cell shape</keyword>
<dbReference type="GO" id="GO:0051301">
    <property type="term" value="P:cell division"/>
    <property type="evidence" value="ECO:0007669"/>
    <property type="project" value="InterPro"/>
</dbReference>
<keyword evidence="5 6" id="KW-0472">Membrane</keyword>
<feature type="transmembrane region" description="Helical" evidence="6">
    <location>
        <begin position="170"/>
        <end position="201"/>
    </location>
</feature>
<dbReference type="EMBL" id="DSOL01000116">
    <property type="protein sequence ID" value="HEN27800.1"/>
    <property type="molecule type" value="Genomic_DNA"/>
</dbReference>
<evidence type="ECO:0000256" key="2">
    <source>
        <dbReference type="ARBA" id="ARBA00022692"/>
    </source>
</evidence>
<name>A0A7C2K3Q6_UNCW3</name>
<protein>
    <recommendedName>
        <fullName evidence="9">Rod shape-determining protein RodA</fullName>
    </recommendedName>
</protein>
<comment type="caution">
    <text evidence="7">The sequence shown here is derived from an EMBL/GenBank/DDBJ whole genome shotgun (WGS) entry which is preliminary data.</text>
</comment>
<feature type="transmembrane region" description="Helical" evidence="6">
    <location>
        <begin position="368"/>
        <end position="387"/>
    </location>
</feature>
<dbReference type="GO" id="GO:0008360">
    <property type="term" value="P:regulation of cell shape"/>
    <property type="evidence" value="ECO:0007669"/>
    <property type="project" value="UniProtKB-KW"/>
</dbReference>
<dbReference type="Pfam" id="PF01098">
    <property type="entry name" value="FTSW_RODA_SPOVE"/>
    <property type="match status" value="1"/>
</dbReference>
<feature type="transmembrane region" description="Helical" evidence="6">
    <location>
        <begin position="303"/>
        <end position="323"/>
    </location>
</feature>
<evidence type="ECO:0000256" key="6">
    <source>
        <dbReference type="SAM" id="Phobius"/>
    </source>
</evidence>
<dbReference type="NCBIfam" id="NF037961">
    <property type="entry name" value="RodA_shape"/>
    <property type="match status" value="1"/>
</dbReference>
<feature type="transmembrane region" description="Helical" evidence="6">
    <location>
        <begin position="68"/>
        <end position="84"/>
    </location>
</feature>
<feature type="transmembrane region" description="Helical" evidence="6">
    <location>
        <begin position="12"/>
        <end position="31"/>
    </location>
</feature>
<dbReference type="GO" id="GO:0032153">
    <property type="term" value="C:cell division site"/>
    <property type="evidence" value="ECO:0007669"/>
    <property type="project" value="TreeGrafter"/>
</dbReference>
<evidence type="ECO:0000256" key="4">
    <source>
        <dbReference type="ARBA" id="ARBA00022989"/>
    </source>
</evidence>
<comment type="subcellular location">
    <subcellularLocation>
        <location evidence="1">Membrane</location>
        <topology evidence="1">Multi-pass membrane protein</topology>
    </subcellularLocation>
</comment>
<dbReference type="AlphaFoldDB" id="A0A7C2K3Q6"/>